<keyword evidence="1" id="KW-0143">Chaperone</keyword>
<feature type="region of interest" description="Disordered" evidence="4">
    <location>
        <begin position="1"/>
        <end position="21"/>
    </location>
</feature>
<evidence type="ECO:0000256" key="1">
    <source>
        <dbReference type="ARBA" id="ARBA00023186"/>
    </source>
</evidence>
<organism evidence="5 6">
    <name type="scientific">Priapulus caudatus</name>
    <name type="common">Priapulid worm</name>
    <dbReference type="NCBI Taxonomy" id="37621"/>
    <lineage>
        <taxon>Eukaryota</taxon>
        <taxon>Metazoa</taxon>
        <taxon>Ecdysozoa</taxon>
        <taxon>Scalidophora</taxon>
        <taxon>Priapulida</taxon>
        <taxon>Priapulimorpha</taxon>
        <taxon>Priapulimorphida</taxon>
        <taxon>Priapulidae</taxon>
        <taxon>Priapulus</taxon>
    </lineage>
</organism>
<keyword evidence="5" id="KW-1185">Reference proteome</keyword>
<dbReference type="PANTHER" id="PTHR13303">
    <property type="entry name" value="PREFOLDIN SUBUNIT 2"/>
    <property type="match status" value="1"/>
</dbReference>
<evidence type="ECO:0000313" key="5">
    <source>
        <dbReference type="Proteomes" id="UP000695022"/>
    </source>
</evidence>
<evidence type="ECO:0000256" key="2">
    <source>
        <dbReference type="ARBA" id="ARBA00024667"/>
    </source>
</evidence>
<evidence type="ECO:0000256" key="3">
    <source>
        <dbReference type="SAM" id="Coils"/>
    </source>
</evidence>
<evidence type="ECO:0000313" key="6">
    <source>
        <dbReference type="RefSeq" id="XP_014670449.1"/>
    </source>
</evidence>
<evidence type="ECO:0000256" key="4">
    <source>
        <dbReference type="SAM" id="MobiDB-lite"/>
    </source>
</evidence>
<keyword evidence="3" id="KW-0175">Coiled coil</keyword>
<protein>
    <submittedName>
        <fullName evidence="6">Prefoldin subunit 2-like</fullName>
    </submittedName>
</protein>
<dbReference type="InterPro" id="IPR027235">
    <property type="entry name" value="PFD2"/>
</dbReference>
<accession>A0ABM1EE28</accession>
<reference evidence="6" key="1">
    <citation type="submission" date="2025-08" db="UniProtKB">
        <authorList>
            <consortium name="RefSeq"/>
        </authorList>
    </citation>
    <scope>IDENTIFICATION</scope>
</reference>
<gene>
    <name evidence="6" type="primary">LOC106811377</name>
</gene>
<dbReference type="RefSeq" id="XP_014670449.1">
    <property type="nucleotide sequence ID" value="XM_014814963.1"/>
</dbReference>
<sequence>MVMAAPNKKEPAQPGKGKMPTNEQIVAGFNQLRQEQRAIASKLSELELELNEHRLLTEFIERLTTQVVTKGKEINEYREKFNIKVRGEQETEEKEPEESSSKTATQSVLVGKQSQE</sequence>
<proteinExistence type="predicted"/>
<dbReference type="Proteomes" id="UP000695022">
    <property type="component" value="Unplaced"/>
</dbReference>
<feature type="region of interest" description="Disordered" evidence="4">
    <location>
        <begin position="85"/>
        <end position="116"/>
    </location>
</feature>
<comment type="function">
    <text evidence="2">Binds specifically to cytosolic chaperonin (c-CPN) and transfers target proteins to it. Binds to nascent polypeptide chain and promotes folding in an environment in which there are many competing pathways for nonnative proteins.</text>
</comment>
<name>A0ABM1EE28_PRICU</name>
<feature type="coiled-coil region" evidence="3">
    <location>
        <begin position="29"/>
        <end position="80"/>
    </location>
</feature>
<dbReference type="GeneID" id="106811377"/>
<feature type="compositionally biased region" description="Polar residues" evidence="4">
    <location>
        <begin position="104"/>
        <end position="116"/>
    </location>
</feature>